<dbReference type="GO" id="GO:0017168">
    <property type="term" value="F:5-oxoprolinase (ATP-hydrolyzing) activity"/>
    <property type="evidence" value="ECO:0007669"/>
    <property type="project" value="TreeGrafter"/>
</dbReference>
<evidence type="ECO:0000259" key="2">
    <source>
        <dbReference type="Pfam" id="PF01968"/>
    </source>
</evidence>
<dbReference type="GO" id="GO:0006749">
    <property type="term" value="P:glutathione metabolic process"/>
    <property type="evidence" value="ECO:0007669"/>
    <property type="project" value="TreeGrafter"/>
</dbReference>
<keyword evidence="7" id="KW-1185">Reference proteome</keyword>
<name>A0A7R9MB07_9ACAR</name>
<evidence type="ECO:0000259" key="5">
    <source>
        <dbReference type="Pfam" id="PF19278"/>
    </source>
</evidence>
<dbReference type="AlphaFoldDB" id="A0A7R9MB07"/>
<feature type="domain" description="Acetophenone carboxylase-like C-terminal" evidence="5">
    <location>
        <begin position="544"/>
        <end position="715"/>
    </location>
</feature>
<dbReference type="PANTHER" id="PTHR11365:SF2">
    <property type="entry name" value="5-OXOPROLINASE"/>
    <property type="match status" value="1"/>
</dbReference>
<feature type="domain" description="Hydantoinase/oxoprolinase N-terminal" evidence="4">
    <location>
        <begin position="3"/>
        <end position="210"/>
    </location>
</feature>
<feature type="domain" description="Hydantoinase B/oxoprolinase" evidence="3">
    <location>
        <begin position="738"/>
        <end position="1043"/>
    </location>
</feature>
<dbReference type="PANTHER" id="PTHR11365">
    <property type="entry name" value="5-OXOPROLINASE RELATED"/>
    <property type="match status" value="1"/>
</dbReference>
<evidence type="ECO:0000313" key="6">
    <source>
        <dbReference type="EMBL" id="CAD7656827.1"/>
    </source>
</evidence>
<dbReference type="InterPro" id="IPR008040">
    <property type="entry name" value="Hydant_A_N"/>
</dbReference>
<dbReference type="GO" id="GO:0005829">
    <property type="term" value="C:cytosol"/>
    <property type="evidence" value="ECO:0007669"/>
    <property type="project" value="TreeGrafter"/>
</dbReference>
<organism evidence="6">
    <name type="scientific">Oppiella nova</name>
    <dbReference type="NCBI Taxonomy" id="334625"/>
    <lineage>
        <taxon>Eukaryota</taxon>
        <taxon>Metazoa</taxon>
        <taxon>Ecdysozoa</taxon>
        <taxon>Arthropoda</taxon>
        <taxon>Chelicerata</taxon>
        <taxon>Arachnida</taxon>
        <taxon>Acari</taxon>
        <taxon>Acariformes</taxon>
        <taxon>Sarcoptiformes</taxon>
        <taxon>Oribatida</taxon>
        <taxon>Brachypylina</taxon>
        <taxon>Oppioidea</taxon>
        <taxon>Oppiidae</taxon>
        <taxon>Oppiella</taxon>
    </lineage>
</organism>
<evidence type="ECO:0000259" key="4">
    <source>
        <dbReference type="Pfam" id="PF05378"/>
    </source>
</evidence>
<comment type="similarity">
    <text evidence="1">Belongs to the oxoprolinase family.</text>
</comment>
<reference evidence="6" key="1">
    <citation type="submission" date="2020-11" db="EMBL/GenBank/DDBJ databases">
        <authorList>
            <person name="Tran Van P."/>
        </authorList>
    </citation>
    <scope>NUCLEOTIDE SEQUENCE</scope>
</reference>
<dbReference type="Pfam" id="PF02538">
    <property type="entry name" value="Hydantoinase_B"/>
    <property type="match status" value="1"/>
</dbReference>
<sequence>MFKFAIDRGGTFTDVFAICPNGRIRVMKLLSVDPDNYKDAPLEAITRIIRSELDGKYGDQSNIDSSFIEWIRMGTTVATNALLERKGEPIALVVTKGFRDILEIGNQSRDDIFELNIKSPQLLYEEVVEVEERVVLKQQNCRIDKTNCEEVVGVTGDVLQVWQTIDTQTLRQNLQKVFDSGIRSLAVALLHSYTYPKHEEVVKEVAEEIGFTQITLSSHVMPMVKIVPRGLTACADAYLTPHIKKYINGFSSGFKNGLNNLNVLFMQSDGGLTPVNKFSGCRSILSGPAGGVVGYSNTTYMDLNDNSPIIGFDMGGTSTDVSRYSTAFEHTFESTTAGITIQTPQLDIHTVAAGGGSKLYFRTGLFVVGPESAAAFPGPVCYRNNGFLTVTDANLCLGRIIPKYFPKIFGPKKDEPLDKDSTIAAFNKLTQEINEFVKSSESYDKKLLTIEEVAMGFIRVANEAMCRPIRAITQGKGHDTSNHILACFGGAGGQHACAVARSLGMSKVFVHKYAGILSAYGMALADVVHEETIPTSFQYNDQYFTQIDKRIHELINKCVEELKRQGFQDNDISVEIYLNMRYEKTDFPVMTQTDSLSKNSKKFCTENNFKKSFLELYEREFGFTISERNILVDDIRVRGVGSYNEFKSDTKSTQKTTSQPTVDDTVNCYFDELGFLETPVYLMEGLAFGHEIQGPAVIIDPNFTVLVEPNCRAIITQSGNIVINVEKVKQTMRGTNLDAIQLSIFSHRFMSIAEQMGRVLQRTSISTNIKERLDFSCALFGPNGGLVSNAPHIPVHLGSMGKAVEFQINYFKDDLNKGDVILTNHPQAGGSHLPDLTVITPVFYPDQKDPIFFVANRGHHADIGGLTPGSMPPHSTTLFEEGAAVKSFKLVKSGIFQEEGVTQILMSPSQYRGCSGTRTLSDNLSDLRAQVAANQKGISLVTELIDFYGLDVVQAYMSYIQTNAELAVRDMLKKMAKTLESRSLFALDHMDSGTKIQLTIDINEITGDAVFDFTGTDEEVYGNCNAPTAVTLSAIIYSLRCLVG</sequence>
<dbReference type="InterPro" id="IPR049517">
    <property type="entry name" value="ACX-like_C"/>
</dbReference>
<dbReference type="Pfam" id="PF05378">
    <property type="entry name" value="Hydant_A_N"/>
    <property type="match status" value="1"/>
</dbReference>
<feature type="domain" description="Hydantoinase A/oxoprolinase" evidence="2">
    <location>
        <begin position="229"/>
        <end position="530"/>
    </location>
</feature>
<accession>A0A7R9MB07</accession>
<evidence type="ECO:0000313" key="7">
    <source>
        <dbReference type="Proteomes" id="UP000728032"/>
    </source>
</evidence>
<dbReference type="EMBL" id="OC926673">
    <property type="protein sequence ID" value="CAD7656827.1"/>
    <property type="molecule type" value="Genomic_DNA"/>
</dbReference>
<dbReference type="InterPro" id="IPR045079">
    <property type="entry name" value="Oxoprolinase-like"/>
</dbReference>
<feature type="non-terminal residue" evidence="6">
    <location>
        <position position="1044"/>
    </location>
</feature>
<dbReference type="EMBL" id="CAJPVJ010011848">
    <property type="protein sequence ID" value="CAG2174014.1"/>
    <property type="molecule type" value="Genomic_DNA"/>
</dbReference>
<gene>
    <name evidence="6" type="ORF">ONB1V03_LOCUS13463</name>
</gene>
<proteinExistence type="inferred from homology"/>
<evidence type="ECO:0000259" key="3">
    <source>
        <dbReference type="Pfam" id="PF02538"/>
    </source>
</evidence>
<dbReference type="InterPro" id="IPR002821">
    <property type="entry name" value="Hydantoinase_A"/>
</dbReference>
<dbReference type="Proteomes" id="UP000728032">
    <property type="component" value="Unassembled WGS sequence"/>
</dbReference>
<evidence type="ECO:0000256" key="1">
    <source>
        <dbReference type="ARBA" id="ARBA00010403"/>
    </source>
</evidence>
<protein>
    <recommendedName>
        <fullName evidence="8">5-oxoprolinase</fullName>
    </recommendedName>
</protein>
<dbReference type="InterPro" id="IPR003692">
    <property type="entry name" value="Hydantoinase_B"/>
</dbReference>
<dbReference type="Pfam" id="PF01968">
    <property type="entry name" value="Hydantoinase_A"/>
    <property type="match status" value="1"/>
</dbReference>
<dbReference type="OrthoDB" id="3643at2759"/>
<evidence type="ECO:0008006" key="8">
    <source>
        <dbReference type="Google" id="ProtNLM"/>
    </source>
</evidence>
<dbReference type="Pfam" id="PF19278">
    <property type="entry name" value="Hydant_A_C"/>
    <property type="match status" value="1"/>
</dbReference>